<dbReference type="PIRSF" id="PIRSF037004">
    <property type="entry name" value="UCP037004"/>
    <property type="match status" value="1"/>
</dbReference>
<dbReference type="Proteomes" id="UP000614490">
    <property type="component" value="Unassembled WGS sequence"/>
</dbReference>
<proteinExistence type="predicted"/>
<evidence type="ECO:0000313" key="2">
    <source>
        <dbReference type="EMBL" id="MBH0230523.1"/>
    </source>
</evidence>
<dbReference type="Pfam" id="PF08349">
    <property type="entry name" value="DUF1722"/>
    <property type="match status" value="1"/>
</dbReference>
<evidence type="ECO:0000259" key="1">
    <source>
        <dbReference type="Pfam" id="PF08349"/>
    </source>
</evidence>
<dbReference type="PANTHER" id="PTHR30087:SF0">
    <property type="entry name" value="INNER MEMBRANE PROTEIN"/>
    <property type="match status" value="1"/>
</dbReference>
<dbReference type="Pfam" id="PF04463">
    <property type="entry name" value="2-thiour_desulf"/>
    <property type="match status" value="1"/>
</dbReference>
<keyword evidence="3" id="KW-1185">Reference proteome</keyword>
<dbReference type="PANTHER" id="PTHR30087">
    <property type="entry name" value="INNER MEMBRANE PROTEIN"/>
    <property type="match status" value="1"/>
</dbReference>
<dbReference type="RefSeq" id="WP_197317154.1">
    <property type="nucleotide sequence ID" value="NZ_JADZSC010000002.1"/>
</dbReference>
<reference evidence="2 3" key="1">
    <citation type="journal article" date="2005" name="Int. J. Syst. Evol. Microbiol.">
        <title>Halobacillus yeomjeoni sp. nov., isolated from a marine solar saltern in Korea.</title>
        <authorList>
            <person name="Yoon J.H."/>
            <person name="Kang S.J."/>
            <person name="Lee C.H."/>
            <person name="Oh H.W."/>
            <person name="Oh T.K."/>
        </authorList>
    </citation>
    <scope>NUCLEOTIDE SEQUENCE [LARGE SCALE GENOMIC DNA]</scope>
    <source>
        <strain evidence="2 3">KCTC 3957</strain>
    </source>
</reference>
<dbReference type="InterPro" id="IPR017087">
    <property type="entry name" value="UCP037004"/>
</dbReference>
<comment type="caution">
    <text evidence="2">The sequence shown here is derived from an EMBL/GenBank/DDBJ whole genome shotgun (WGS) entry which is preliminary data.</text>
</comment>
<accession>A0A931HW78</accession>
<dbReference type="AlphaFoldDB" id="A0A931HW78"/>
<dbReference type="InterPro" id="IPR013560">
    <property type="entry name" value="DUF1722"/>
</dbReference>
<organism evidence="2 3">
    <name type="scientific">Halobacillus yeomjeoni</name>
    <dbReference type="NCBI Taxonomy" id="311194"/>
    <lineage>
        <taxon>Bacteria</taxon>
        <taxon>Bacillati</taxon>
        <taxon>Bacillota</taxon>
        <taxon>Bacilli</taxon>
        <taxon>Bacillales</taxon>
        <taxon>Bacillaceae</taxon>
        <taxon>Halobacillus</taxon>
    </lineage>
</organism>
<evidence type="ECO:0000313" key="3">
    <source>
        <dbReference type="Proteomes" id="UP000614490"/>
    </source>
</evidence>
<dbReference type="InterPro" id="IPR007553">
    <property type="entry name" value="2-thiour_desulf"/>
</dbReference>
<feature type="domain" description="DUF1722" evidence="1">
    <location>
        <begin position="192"/>
        <end position="308"/>
    </location>
</feature>
<sequence length="324" mass="37161">MSRFPVPRLVVSRCLEFEEVRYNGAVIPDKAVQRLQGFVDFIPVCPEIEIGLGVPREVIRIVDGGEDNEKLIQPKTGEELTGPMKEFSKAFIDSLTDVDGFLLKNRSPTCGVQDVKVYQSEKNSQVVRKTTGFFAKEVLNQFGGLAIEEEGRMKNFTLRHHFLTKLFTLAEFRRIKKEKSLKSLQAFHSKNKYLFMAYHPGTLKLMGRTLANHDHLPIDAVLAHYEEHLYQLLSKPAKPSAHVNVCQHIAGYFKNELNKEEKRNFQSLVRQYSEEKVPLSAVISVLRSWVARFDSQYLQQQTYFEPYPEELVEISDSGKGRAYS</sequence>
<name>A0A931HW78_9BACI</name>
<protein>
    <submittedName>
        <fullName evidence="2">DUF1722 domain-containing protein</fullName>
    </submittedName>
</protein>
<dbReference type="EMBL" id="JADZSC010000002">
    <property type="protein sequence ID" value="MBH0230523.1"/>
    <property type="molecule type" value="Genomic_DNA"/>
</dbReference>
<gene>
    <name evidence="2" type="ORF">H0267_09895</name>
</gene>